<keyword evidence="3" id="KW-1185">Reference proteome</keyword>
<dbReference type="Gene3D" id="3.80.10.10">
    <property type="entry name" value="Ribonuclease Inhibitor"/>
    <property type="match status" value="1"/>
</dbReference>
<dbReference type="InterPro" id="IPR036047">
    <property type="entry name" value="F-box-like_dom_sf"/>
</dbReference>
<protein>
    <recommendedName>
        <fullName evidence="1">F-box domain-containing protein</fullName>
    </recommendedName>
</protein>
<reference evidence="3" key="2">
    <citation type="submission" date="2015-01" db="EMBL/GenBank/DDBJ databases">
        <title>Evolutionary Origins and Diversification of the Mycorrhizal Mutualists.</title>
        <authorList>
            <consortium name="DOE Joint Genome Institute"/>
            <consortium name="Mycorrhizal Genomics Consortium"/>
            <person name="Kohler A."/>
            <person name="Kuo A."/>
            <person name="Nagy L.G."/>
            <person name="Floudas D."/>
            <person name="Copeland A."/>
            <person name="Barry K.W."/>
            <person name="Cichocki N."/>
            <person name="Veneault-Fourrey C."/>
            <person name="LaButti K."/>
            <person name="Lindquist E.A."/>
            <person name="Lipzen A."/>
            <person name="Lundell T."/>
            <person name="Morin E."/>
            <person name="Murat C."/>
            <person name="Riley R."/>
            <person name="Ohm R."/>
            <person name="Sun H."/>
            <person name="Tunlid A."/>
            <person name="Henrissat B."/>
            <person name="Grigoriev I.V."/>
            <person name="Hibbett D.S."/>
            <person name="Martin F."/>
        </authorList>
    </citation>
    <scope>NUCLEOTIDE SEQUENCE [LARGE SCALE GENOMIC DNA]</scope>
    <source>
        <strain evidence="3">Marx 270</strain>
    </source>
</reference>
<dbReference type="SUPFAM" id="SSF81383">
    <property type="entry name" value="F-box domain"/>
    <property type="match status" value="1"/>
</dbReference>
<evidence type="ECO:0000259" key="1">
    <source>
        <dbReference type="PROSITE" id="PS50181"/>
    </source>
</evidence>
<dbReference type="Gene3D" id="1.20.1280.50">
    <property type="match status" value="1"/>
</dbReference>
<dbReference type="EMBL" id="KN832021">
    <property type="protein sequence ID" value="KIN97955.1"/>
    <property type="molecule type" value="Genomic_DNA"/>
</dbReference>
<dbReference type="STRING" id="870435.A0A0C3NR20"/>
<gene>
    <name evidence="2" type="ORF">M404DRAFT_159067</name>
</gene>
<dbReference type="InParanoid" id="A0A0C3NR20"/>
<name>A0A0C3NR20_PISTI</name>
<dbReference type="InterPro" id="IPR001810">
    <property type="entry name" value="F-box_dom"/>
</dbReference>
<dbReference type="AlphaFoldDB" id="A0A0C3NR20"/>
<dbReference type="SUPFAM" id="SSF52047">
    <property type="entry name" value="RNI-like"/>
    <property type="match status" value="1"/>
</dbReference>
<reference evidence="2 3" key="1">
    <citation type="submission" date="2014-04" db="EMBL/GenBank/DDBJ databases">
        <authorList>
            <consortium name="DOE Joint Genome Institute"/>
            <person name="Kuo A."/>
            <person name="Kohler A."/>
            <person name="Costa M.D."/>
            <person name="Nagy L.G."/>
            <person name="Floudas D."/>
            <person name="Copeland A."/>
            <person name="Barry K.W."/>
            <person name="Cichocki N."/>
            <person name="Veneault-Fourrey C."/>
            <person name="LaButti K."/>
            <person name="Lindquist E.A."/>
            <person name="Lipzen A."/>
            <person name="Lundell T."/>
            <person name="Morin E."/>
            <person name="Murat C."/>
            <person name="Sun H."/>
            <person name="Tunlid A."/>
            <person name="Henrissat B."/>
            <person name="Grigoriev I.V."/>
            <person name="Hibbett D.S."/>
            <person name="Martin F."/>
            <person name="Nordberg H.P."/>
            <person name="Cantor M.N."/>
            <person name="Hua S.X."/>
        </authorList>
    </citation>
    <scope>NUCLEOTIDE SEQUENCE [LARGE SCALE GENOMIC DNA]</scope>
    <source>
        <strain evidence="2 3">Marx 270</strain>
    </source>
</reference>
<evidence type="ECO:0000313" key="3">
    <source>
        <dbReference type="Proteomes" id="UP000054217"/>
    </source>
</evidence>
<dbReference type="HOGENOM" id="CLU_039202_0_0_1"/>
<evidence type="ECO:0000313" key="2">
    <source>
        <dbReference type="EMBL" id="KIN97955.1"/>
    </source>
</evidence>
<sequence>MPSTLRRSRRRELTLTRSSTNAIRDKVYPEHRPCIDHGRSRLTDRTNVRSYAPSVTIPQGVSSSALDSRPSMTSSLYRSPYPTMPVHPVHRLPPELLVHVFMLGSFDDVMFPVLVSHVCHSWRTVALHAQTLWRRITLTRRSDLAMWQERLRRARSCTLDIVITSSPLRSTVSLDIDTVALQMHMLVPHLAHTRSIDISFDGCMPYLWNTALGPLCPRSPAIWDPELPPASRDANSRGAVTISIPRLESLSLRYPGNDDTKEFTLFGGFSPRLTKLTVQGVRLTWLSGLFGNLRYLDYTHHGFTSGKKAVNELLSMLQVSSQLRELKLSFAAKVTMIEREVLYIGGGSPIGDGDVVTLSHLESFTLGIEGPSAQVPTELTSVASHLSLPKLKKLYLYDGSDHADRISHHRSCRNTVPYFDVFSGQVCWMPLTDMVVEGRWADVPLIFGLGRSPYFCEDPRGVK</sequence>
<proteinExistence type="predicted"/>
<organism evidence="2 3">
    <name type="scientific">Pisolithus tinctorius Marx 270</name>
    <dbReference type="NCBI Taxonomy" id="870435"/>
    <lineage>
        <taxon>Eukaryota</taxon>
        <taxon>Fungi</taxon>
        <taxon>Dikarya</taxon>
        <taxon>Basidiomycota</taxon>
        <taxon>Agaricomycotina</taxon>
        <taxon>Agaricomycetes</taxon>
        <taxon>Agaricomycetidae</taxon>
        <taxon>Boletales</taxon>
        <taxon>Sclerodermatineae</taxon>
        <taxon>Pisolithaceae</taxon>
        <taxon>Pisolithus</taxon>
    </lineage>
</organism>
<dbReference type="Pfam" id="PF12937">
    <property type="entry name" value="F-box-like"/>
    <property type="match status" value="1"/>
</dbReference>
<feature type="domain" description="F-box" evidence="1">
    <location>
        <begin position="86"/>
        <end position="136"/>
    </location>
</feature>
<dbReference type="OrthoDB" id="3181259at2759"/>
<dbReference type="InterPro" id="IPR032675">
    <property type="entry name" value="LRR_dom_sf"/>
</dbReference>
<dbReference type="PROSITE" id="PS50181">
    <property type="entry name" value="FBOX"/>
    <property type="match status" value="1"/>
</dbReference>
<dbReference type="Proteomes" id="UP000054217">
    <property type="component" value="Unassembled WGS sequence"/>
</dbReference>
<accession>A0A0C3NR20</accession>